<gene>
    <name evidence="1" type="ORF">F4820DRAFT_443836</name>
</gene>
<name>A0ACB9ZFJ2_9PEZI</name>
<comment type="caution">
    <text evidence="1">The sequence shown here is derived from an EMBL/GenBank/DDBJ whole genome shotgun (WGS) entry which is preliminary data.</text>
</comment>
<proteinExistence type="predicted"/>
<keyword evidence="2" id="KW-1185">Reference proteome</keyword>
<protein>
    <submittedName>
        <fullName evidence="1">Short chain dehydrogenase</fullName>
    </submittedName>
</protein>
<accession>A0ACB9ZFJ2</accession>
<sequence length="308" mass="33935">MTNSRTRFVLITGCGEGGIGHALAKQFVVNGLSVIATLLPHEGRKHLDHPQIHVLDLDVTQEKEMLPFKKHVEAITAGNLDVLWDLSAPALSILPDQAHVSPIGYTMTAADTDVRQVEKMFAVNVFGPMRMVHHFHKMLVSARGVVVNIGSIGGVCPYVFGASYNATKAALIHYGNTLRVEMKPFGVRVINVISGEVSTNILKSDMGDSRALPEDSIYAPLAGLFKAHINRTPDAMTPNEYAQGVVATVLKRSPPAWFWYGNSTLLVRTLDTFLPRTTWDWLFYRWFNLKTLEGTFTESGKESTSAQA</sequence>
<dbReference type="EMBL" id="MU393428">
    <property type="protein sequence ID" value="KAI4869758.1"/>
    <property type="molecule type" value="Genomic_DNA"/>
</dbReference>
<reference evidence="1 2" key="1">
    <citation type="journal article" date="2022" name="New Phytol.">
        <title>Ecological generalism drives hyperdiversity of secondary metabolite gene clusters in xylarialean endophytes.</title>
        <authorList>
            <person name="Franco M.E.E."/>
            <person name="Wisecaver J.H."/>
            <person name="Arnold A.E."/>
            <person name="Ju Y.M."/>
            <person name="Slot J.C."/>
            <person name="Ahrendt S."/>
            <person name="Moore L.P."/>
            <person name="Eastman K.E."/>
            <person name="Scott K."/>
            <person name="Konkel Z."/>
            <person name="Mondo S.J."/>
            <person name="Kuo A."/>
            <person name="Hayes R.D."/>
            <person name="Haridas S."/>
            <person name="Andreopoulos B."/>
            <person name="Riley R."/>
            <person name="LaButti K."/>
            <person name="Pangilinan J."/>
            <person name="Lipzen A."/>
            <person name="Amirebrahimi M."/>
            <person name="Yan J."/>
            <person name="Adam C."/>
            <person name="Keymanesh K."/>
            <person name="Ng V."/>
            <person name="Louie K."/>
            <person name="Northen T."/>
            <person name="Drula E."/>
            <person name="Henrissat B."/>
            <person name="Hsieh H.M."/>
            <person name="Youens-Clark K."/>
            <person name="Lutzoni F."/>
            <person name="Miadlikowska J."/>
            <person name="Eastwood D.C."/>
            <person name="Hamelin R.C."/>
            <person name="Grigoriev I.V."/>
            <person name="U'Ren J.M."/>
        </authorList>
    </citation>
    <scope>NUCLEOTIDE SEQUENCE [LARGE SCALE GENOMIC DNA]</scope>
    <source>
        <strain evidence="1 2">CBS 119005</strain>
    </source>
</reference>
<dbReference type="Proteomes" id="UP001497700">
    <property type="component" value="Unassembled WGS sequence"/>
</dbReference>
<organism evidence="1 2">
    <name type="scientific">Hypoxylon rubiginosum</name>
    <dbReference type="NCBI Taxonomy" id="110542"/>
    <lineage>
        <taxon>Eukaryota</taxon>
        <taxon>Fungi</taxon>
        <taxon>Dikarya</taxon>
        <taxon>Ascomycota</taxon>
        <taxon>Pezizomycotina</taxon>
        <taxon>Sordariomycetes</taxon>
        <taxon>Xylariomycetidae</taxon>
        <taxon>Xylariales</taxon>
        <taxon>Hypoxylaceae</taxon>
        <taxon>Hypoxylon</taxon>
    </lineage>
</organism>
<evidence type="ECO:0000313" key="1">
    <source>
        <dbReference type="EMBL" id="KAI4869758.1"/>
    </source>
</evidence>
<evidence type="ECO:0000313" key="2">
    <source>
        <dbReference type="Proteomes" id="UP001497700"/>
    </source>
</evidence>